<dbReference type="Proteomes" id="UP000008177">
    <property type="component" value="Unplaced contigs"/>
</dbReference>
<reference evidence="2" key="1">
    <citation type="journal article" date="2011" name="PLoS Genet.">
        <title>Genomic analysis of the necrotrophic fungal pathogens Sclerotinia sclerotiorum and Botrytis cinerea.</title>
        <authorList>
            <person name="Amselem J."/>
            <person name="Cuomo C.A."/>
            <person name="van Kan J.A."/>
            <person name="Viaud M."/>
            <person name="Benito E.P."/>
            <person name="Couloux A."/>
            <person name="Coutinho P.M."/>
            <person name="de Vries R.P."/>
            <person name="Dyer P.S."/>
            <person name="Fillinger S."/>
            <person name="Fournier E."/>
            <person name="Gout L."/>
            <person name="Hahn M."/>
            <person name="Kohn L."/>
            <person name="Lapalu N."/>
            <person name="Plummer K.M."/>
            <person name="Pradier J.M."/>
            <person name="Quevillon E."/>
            <person name="Sharon A."/>
            <person name="Simon A."/>
            <person name="ten Have A."/>
            <person name="Tudzynski B."/>
            <person name="Tudzynski P."/>
            <person name="Wincker P."/>
            <person name="Andrew M."/>
            <person name="Anthouard V."/>
            <person name="Beever R.E."/>
            <person name="Beffa R."/>
            <person name="Benoit I."/>
            <person name="Bouzid O."/>
            <person name="Brault B."/>
            <person name="Chen Z."/>
            <person name="Choquer M."/>
            <person name="Collemare J."/>
            <person name="Cotton P."/>
            <person name="Danchin E.G."/>
            <person name="Da Silva C."/>
            <person name="Gautier A."/>
            <person name="Giraud C."/>
            <person name="Giraud T."/>
            <person name="Gonzalez C."/>
            <person name="Grossetete S."/>
            <person name="Guldener U."/>
            <person name="Henrissat B."/>
            <person name="Howlett B.J."/>
            <person name="Kodira C."/>
            <person name="Kretschmer M."/>
            <person name="Lappartient A."/>
            <person name="Leroch M."/>
            <person name="Levis C."/>
            <person name="Mauceli E."/>
            <person name="Neuveglise C."/>
            <person name="Oeser B."/>
            <person name="Pearson M."/>
            <person name="Poulain J."/>
            <person name="Poussereau N."/>
            <person name="Quesneville H."/>
            <person name="Rascle C."/>
            <person name="Schumacher J."/>
            <person name="Segurens B."/>
            <person name="Sexton A."/>
            <person name="Silva E."/>
            <person name="Sirven C."/>
            <person name="Soanes D.M."/>
            <person name="Talbot N.J."/>
            <person name="Templeton M."/>
            <person name="Yandava C."/>
            <person name="Yarden O."/>
            <person name="Zeng Q."/>
            <person name="Rollins J.A."/>
            <person name="Lebrun M.H."/>
            <person name="Dickman M."/>
        </authorList>
    </citation>
    <scope>NUCLEOTIDE SEQUENCE [LARGE SCALE GENOMIC DNA]</scope>
    <source>
        <strain evidence="2">T4</strain>
    </source>
</reference>
<evidence type="ECO:0000313" key="2">
    <source>
        <dbReference type="Proteomes" id="UP000008177"/>
    </source>
</evidence>
<protein>
    <submittedName>
        <fullName evidence="1">Uncharacterized protein</fullName>
    </submittedName>
</protein>
<dbReference type="EMBL" id="FQ790357">
    <property type="protein sequence ID" value="CCD55790.1"/>
    <property type="molecule type" value="Genomic_DNA"/>
</dbReference>
<dbReference type="AlphaFoldDB" id="G2YVZ2"/>
<gene>
    <name evidence="1" type="ORF">BofuT4_P153520.1</name>
</gene>
<sequence>MINYRHIHTSNTRPDFLIQDYAVAIDSGHLRILPLYGKVLEGAGGNEPDMMDWNLTPCLVISCPYSRQLGTVKLLPVHTPAEVLYAKYKSLEKANEWDCR</sequence>
<name>G2YVZ2_BOTF4</name>
<dbReference type="HOGENOM" id="CLU_2305656_0_0_1"/>
<accession>G2YVZ2</accession>
<dbReference type="InParanoid" id="G2YVZ2"/>
<proteinExistence type="predicted"/>
<organism evidence="1 2">
    <name type="scientific">Botryotinia fuckeliana (strain T4)</name>
    <name type="common">Noble rot fungus</name>
    <name type="synonym">Botrytis cinerea</name>
    <dbReference type="NCBI Taxonomy" id="999810"/>
    <lineage>
        <taxon>Eukaryota</taxon>
        <taxon>Fungi</taxon>
        <taxon>Dikarya</taxon>
        <taxon>Ascomycota</taxon>
        <taxon>Pezizomycotina</taxon>
        <taxon>Leotiomycetes</taxon>
        <taxon>Helotiales</taxon>
        <taxon>Sclerotiniaceae</taxon>
        <taxon>Botrytis</taxon>
    </lineage>
</organism>
<evidence type="ECO:0000313" key="1">
    <source>
        <dbReference type="EMBL" id="CCD55790.1"/>
    </source>
</evidence>